<dbReference type="Pfam" id="PF00857">
    <property type="entry name" value="Isochorismatase"/>
    <property type="match status" value="1"/>
</dbReference>
<feature type="domain" description="Isochorismatase-like" evidence="1">
    <location>
        <begin position="6"/>
        <end position="154"/>
    </location>
</feature>
<dbReference type="PANTHER" id="PTHR14119:SF3">
    <property type="entry name" value="ISOCHORISMATASE DOMAIN-CONTAINING PROTEIN 2"/>
    <property type="match status" value="1"/>
</dbReference>
<dbReference type="Gene3D" id="3.40.50.850">
    <property type="entry name" value="Isochorismatase-like"/>
    <property type="match status" value="1"/>
</dbReference>
<dbReference type="InterPro" id="IPR050993">
    <property type="entry name" value="Isochorismatase_domain"/>
</dbReference>
<evidence type="ECO:0000313" key="2">
    <source>
        <dbReference type="EMBL" id="AUN96413.1"/>
    </source>
</evidence>
<evidence type="ECO:0000313" key="3">
    <source>
        <dbReference type="Proteomes" id="UP000242205"/>
    </source>
</evidence>
<name>A0A2I6SAY2_9RHOO</name>
<dbReference type="Proteomes" id="UP000242205">
    <property type="component" value="Chromosome"/>
</dbReference>
<accession>A0A2I6SAY2</accession>
<dbReference type="GO" id="GO:0016787">
    <property type="term" value="F:hydrolase activity"/>
    <property type="evidence" value="ECO:0007669"/>
    <property type="project" value="UniProtKB-KW"/>
</dbReference>
<dbReference type="InterPro" id="IPR036380">
    <property type="entry name" value="Isochorismatase-like_sf"/>
</dbReference>
<gene>
    <name evidence="2" type="ORF">C0099_09175</name>
</gene>
<dbReference type="InterPro" id="IPR000868">
    <property type="entry name" value="Isochorismatase-like_dom"/>
</dbReference>
<organism evidence="2 3">
    <name type="scientific">Pseudazoarcus pumilus</name>
    <dbReference type="NCBI Taxonomy" id="2067960"/>
    <lineage>
        <taxon>Bacteria</taxon>
        <taxon>Pseudomonadati</taxon>
        <taxon>Pseudomonadota</taxon>
        <taxon>Betaproteobacteria</taxon>
        <taxon>Rhodocyclales</taxon>
        <taxon>Zoogloeaceae</taxon>
        <taxon>Pseudazoarcus</taxon>
    </lineage>
</organism>
<dbReference type="EMBL" id="CP025682">
    <property type="protein sequence ID" value="AUN96413.1"/>
    <property type="molecule type" value="Genomic_DNA"/>
</dbReference>
<proteinExistence type="predicted"/>
<dbReference type="PANTHER" id="PTHR14119">
    <property type="entry name" value="HYDROLASE"/>
    <property type="match status" value="1"/>
</dbReference>
<protein>
    <submittedName>
        <fullName evidence="2">Hydrolase</fullName>
    </submittedName>
</protein>
<dbReference type="KEGG" id="atw:C0099_09175"/>
<keyword evidence="2" id="KW-0378">Hydrolase</keyword>
<dbReference type="OrthoDB" id="9796958at2"/>
<evidence type="ECO:0000259" key="1">
    <source>
        <dbReference type="Pfam" id="PF00857"/>
    </source>
</evidence>
<reference evidence="2 3" key="1">
    <citation type="submission" date="2018-01" db="EMBL/GenBank/DDBJ databases">
        <authorList>
            <person name="Fu G.-Y."/>
        </authorList>
    </citation>
    <scope>NUCLEOTIDE SEQUENCE [LARGE SCALE GENOMIC DNA]</scope>
    <source>
        <strain evidence="2 3">SY39</strain>
    </source>
</reference>
<dbReference type="SUPFAM" id="SSF52499">
    <property type="entry name" value="Isochorismatase-like hydrolases"/>
    <property type="match status" value="1"/>
</dbReference>
<dbReference type="AlphaFoldDB" id="A0A2I6SAY2"/>
<sequence length="178" mass="19479">MRRAHSALLVIDVQQRLAPAIEDGRNVVAHCVWLMRLAERLGVPVVVTEHCPDKIGASVEAILQAAAGVQVCAKRMFSAVADGCLVGSAVHECEDIVVCGTETHVCVQQTALDLTHAGKRVFLVADAVGSRRPMDRDVAIERMRGHGIDIVTREMVAFEWLENGDDPLFGEVNREFLR</sequence>
<keyword evidence="3" id="KW-1185">Reference proteome</keyword>